<comment type="pathway">
    <text evidence="6">Cofactor biosynthesis; ubiquinone biosynthesis.</text>
</comment>
<dbReference type="Proteomes" id="UP000002899">
    <property type="component" value="Chromosome I"/>
</dbReference>
<accession>A0A1N6LX10</accession>
<reference evidence="7 8" key="2">
    <citation type="journal article" date="2013" name="PLoS ONE">
        <title>Whole genome mapping and re-organization of the nuclear and mitochondrial genomes of Babesia microti isolates.</title>
        <authorList>
            <person name="Cornillot E."/>
            <person name="Dassouli A."/>
            <person name="Garg A."/>
            <person name="Pachikara N."/>
            <person name="Randazzo S."/>
            <person name="Depoix D."/>
            <person name="Carcy B."/>
            <person name="Delbecq S."/>
            <person name="Frutos R."/>
            <person name="Silva J.C."/>
            <person name="Sutton R."/>
            <person name="Krause P.J."/>
            <person name="Mamoun C.B."/>
        </authorList>
    </citation>
    <scope>NUCLEOTIDE SEQUENCE [LARGE SCALE GENOMIC DNA]</scope>
    <source>
        <strain evidence="7 8">RI</strain>
    </source>
</reference>
<keyword evidence="8" id="KW-1185">Reference proteome</keyword>
<feature type="binding site" evidence="6">
    <location>
        <position position="140"/>
    </location>
    <ligand>
        <name>Zn(2+)</name>
        <dbReference type="ChEBI" id="CHEBI:29105"/>
    </ligand>
</feature>
<dbReference type="EMBL" id="FO082871">
    <property type="protein sequence ID" value="SIO73420.1"/>
    <property type="molecule type" value="Genomic_DNA"/>
</dbReference>
<keyword evidence="3 6" id="KW-0496">Mitochondrion</keyword>
<comment type="subunit">
    <text evidence="6">Component of a multi-subunit COQ enzyme complex.</text>
</comment>
<organism evidence="7 8">
    <name type="scientific">Babesia microti (strain RI)</name>
    <dbReference type="NCBI Taxonomy" id="1133968"/>
    <lineage>
        <taxon>Eukaryota</taxon>
        <taxon>Sar</taxon>
        <taxon>Alveolata</taxon>
        <taxon>Apicomplexa</taxon>
        <taxon>Aconoidasida</taxon>
        <taxon>Piroplasmida</taxon>
        <taxon>Babesiidae</taxon>
        <taxon>Babesia</taxon>
    </lineage>
</organism>
<dbReference type="UniPathway" id="UPA00232"/>
<feature type="binding site" evidence="6">
    <location>
        <position position="152"/>
    </location>
    <ligand>
        <name>Zn(2+)</name>
        <dbReference type="ChEBI" id="CHEBI:29105"/>
    </ligand>
</feature>
<evidence type="ECO:0000256" key="1">
    <source>
        <dbReference type="ARBA" id="ARBA00022688"/>
    </source>
</evidence>
<dbReference type="InterPro" id="IPR007715">
    <property type="entry name" value="Coq4"/>
</dbReference>
<evidence type="ECO:0000313" key="7">
    <source>
        <dbReference type="EMBL" id="SIO73420.1"/>
    </source>
</evidence>
<keyword evidence="5 6" id="KW-0456">Lyase</keyword>
<dbReference type="KEGG" id="bmic:BMR1_01G02815"/>
<dbReference type="OrthoDB" id="4249at2759"/>
<feature type="binding site" evidence="6">
    <location>
        <position position="136"/>
    </location>
    <ligand>
        <name>Zn(2+)</name>
        <dbReference type="ChEBI" id="CHEBI:29105"/>
    </ligand>
</feature>
<comment type="subcellular location">
    <subcellularLocation>
        <location evidence="6">Mitochondrion inner membrane</location>
        <topology evidence="6">Peripheral membrane protein</topology>
        <orientation evidence="6">Matrix side</orientation>
    </subcellularLocation>
</comment>
<dbReference type="AlphaFoldDB" id="A0A1N6LX10"/>
<dbReference type="PANTHER" id="PTHR12922">
    <property type="entry name" value="UBIQUINONE BIOSYNTHESIS PROTEIN"/>
    <property type="match status" value="1"/>
</dbReference>
<comment type="similarity">
    <text evidence="6">Belongs to the COQ4 family.</text>
</comment>
<dbReference type="InterPro" id="IPR027540">
    <property type="entry name" value="Coq4_euk"/>
</dbReference>
<dbReference type="HAMAP" id="MF_03111">
    <property type="entry name" value="Coq4"/>
    <property type="match status" value="1"/>
</dbReference>
<dbReference type="EC" id="4.1.1.130" evidence="6"/>
<dbReference type="VEuPathDB" id="PiroplasmaDB:BMR1_01G02815"/>
<evidence type="ECO:0000256" key="4">
    <source>
        <dbReference type="ARBA" id="ARBA00023136"/>
    </source>
</evidence>
<sequence>MGGILFEKIFYQNHIPCSPIVKACLASRFALKSLIDPQNAQDVAVLDDLLSKFTLPIMKRRMENDPEGIRILKTKPLLNSDQVNFEKLRKLPANTLGFAYFEFMDKYKLHMDSREPTHFLDDPTLAYILMRNRQLHDITHVAYGLNINLEAETAIKVIEFLQTGLPMPLLAIVGGLMRLPLVRIVVGKNSNVCNHENWKYITSPIERKTAVNIGNLNINFDGNDTFMAQNGIGNDDEKLVQYPLKFSIKTLLPWAVRAGFKQKKPMYMVHVEDWFDKPLADFKKYLGIQSLESNMYRYVSLKNDVL</sequence>
<dbReference type="GO" id="GO:0031314">
    <property type="term" value="C:extrinsic component of mitochondrial inner membrane"/>
    <property type="evidence" value="ECO:0007669"/>
    <property type="project" value="UniProtKB-UniRule"/>
</dbReference>
<dbReference type="GO" id="GO:0008270">
    <property type="term" value="F:zinc ion binding"/>
    <property type="evidence" value="ECO:0007669"/>
    <property type="project" value="UniProtKB-UniRule"/>
</dbReference>
<comment type="function">
    <text evidence="6">Lyase that catalyzes the C1-decarboxylation of 4-hydroxy-3-methoxy-5-(all-trans-polyprenyl)benzoic acid into 2-methoxy-6-(all-trans-polyprenyl)phenol during ubiquinone biosynthesis.</text>
</comment>
<evidence type="ECO:0000256" key="3">
    <source>
        <dbReference type="ARBA" id="ARBA00023128"/>
    </source>
</evidence>
<dbReference type="GeneID" id="24423635"/>
<dbReference type="PANTHER" id="PTHR12922:SF7">
    <property type="entry name" value="UBIQUINONE BIOSYNTHESIS PROTEIN COQ4 HOMOLOG, MITOCHONDRIAL"/>
    <property type="match status" value="1"/>
</dbReference>
<evidence type="ECO:0000256" key="5">
    <source>
        <dbReference type="ARBA" id="ARBA00023239"/>
    </source>
</evidence>
<gene>
    <name evidence="7" type="ORF">BMR1_01G02815</name>
</gene>
<reference evidence="7 8" key="3">
    <citation type="journal article" date="2016" name="Sci. Rep.">
        <title>Genome-wide diversity and gene expression profiling of Babesia microti isolates identify polymorphic genes that mediate host-pathogen interactions.</title>
        <authorList>
            <person name="Silva J.C."/>
            <person name="Cornillot E."/>
            <person name="McCracken C."/>
            <person name="Usmani-Brown S."/>
            <person name="Dwivedi A."/>
            <person name="Ifeonu O.O."/>
            <person name="Crabtree J."/>
            <person name="Gotia H.T."/>
            <person name="Virji A.Z."/>
            <person name="Reynes C."/>
            <person name="Colinge J."/>
            <person name="Kumar V."/>
            <person name="Lawres L."/>
            <person name="Pazzi J.E."/>
            <person name="Pablo J.V."/>
            <person name="Hung C."/>
            <person name="Brancato J."/>
            <person name="Kumari P."/>
            <person name="Orvis J."/>
            <person name="Tretina K."/>
            <person name="Chibucos M."/>
            <person name="Ott S."/>
            <person name="Sadzewicz L."/>
            <person name="Sengamalay N."/>
            <person name="Shetty A.C."/>
            <person name="Su Q."/>
            <person name="Tallon L."/>
            <person name="Fraser C.M."/>
            <person name="Frutos R."/>
            <person name="Molina D.M."/>
            <person name="Krause P.J."/>
            <person name="Ben Mamoun C."/>
        </authorList>
    </citation>
    <scope>NUCLEOTIDE SEQUENCE [LARGE SCALE GENOMIC DNA]</scope>
    <source>
        <strain evidence="7 8">RI</strain>
    </source>
</reference>
<protein>
    <recommendedName>
        <fullName evidence="6">Ubiquinone biosynthesis protein COQ4 homolog, mitochondrial</fullName>
    </recommendedName>
    <alternativeName>
        <fullName evidence="6">4-hydroxy-3-methoxy-5-polyprenylbenzoate decarboxylase</fullName>
        <ecNumber evidence="6">4.1.1.130</ecNumber>
    </alternativeName>
    <alternativeName>
        <fullName evidence="6">Coenzyme Q biosynthesis protein 4 homolog</fullName>
    </alternativeName>
</protein>
<proteinExistence type="inferred from homology"/>
<dbReference type="GO" id="GO:0120539">
    <property type="term" value="F:4-hydroxy-3-methoxy-5-polyprenylbenzoate decarboxylase activity"/>
    <property type="evidence" value="ECO:0007669"/>
    <property type="project" value="UniProtKB-EC"/>
</dbReference>
<evidence type="ECO:0000313" key="8">
    <source>
        <dbReference type="Proteomes" id="UP000002899"/>
    </source>
</evidence>
<dbReference type="RefSeq" id="XP_021337519.1">
    <property type="nucleotide sequence ID" value="XM_021482930.1"/>
</dbReference>
<name>A0A1N6LX10_BABMR</name>
<keyword evidence="2 6" id="KW-0999">Mitochondrion inner membrane</keyword>
<keyword evidence="6" id="KW-0479">Metal-binding</keyword>
<keyword evidence="6" id="KW-0862">Zinc</keyword>
<evidence type="ECO:0000256" key="2">
    <source>
        <dbReference type="ARBA" id="ARBA00022792"/>
    </source>
</evidence>
<keyword evidence="4 6" id="KW-0472">Membrane</keyword>
<keyword evidence="1 6" id="KW-0831">Ubiquinone biosynthesis</keyword>
<comment type="cofactor">
    <cofactor evidence="6">
        <name>Zn(2+)</name>
        <dbReference type="ChEBI" id="CHEBI:29105"/>
    </cofactor>
</comment>
<evidence type="ECO:0000256" key="6">
    <source>
        <dbReference type="HAMAP-Rule" id="MF_03111"/>
    </source>
</evidence>
<reference evidence="7 8" key="1">
    <citation type="journal article" date="2012" name="Nucleic Acids Res.">
        <title>Sequencing of the smallest Apicomplexan genome from the human pathogen Babesia microti.</title>
        <authorList>
            <person name="Cornillot E."/>
            <person name="Hadj-Kaddour K."/>
            <person name="Dassouli A."/>
            <person name="Noel B."/>
            <person name="Ranwez V."/>
            <person name="Vacherie B."/>
            <person name="Augagneur Y."/>
            <person name="Bres V."/>
            <person name="Duclos A."/>
            <person name="Randazzo S."/>
            <person name="Carcy B."/>
            <person name="Debierre-Grockiego F."/>
            <person name="Delbecq S."/>
            <person name="Moubri-Menage K."/>
            <person name="Shams-Eldin H."/>
            <person name="Usmani-Brown S."/>
            <person name="Bringaud F."/>
            <person name="Wincker P."/>
            <person name="Vivares C.P."/>
            <person name="Schwarz R.T."/>
            <person name="Schetters T.P."/>
            <person name="Krause P.J."/>
            <person name="Gorenflot A."/>
            <person name="Berry V."/>
            <person name="Barbe V."/>
            <person name="Ben Mamoun C."/>
        </authorList>
    </citation>
    <scope>NUCLEOTIDE SEQUENCE [LARGE SCALE GENOMIC DNA]</scope>
    <source>
        <strain evidence="7 8">RI</strain>
    </source>
</reference>
<dbReference type="Pfam" id="PF05019">
    <property type="entry name" value="Coq4"/>
    <property type="match status" value="1"/>
</dbReference>
<comment type="catalytic activity">
    <reaction evidence="6">
        <text>a 4-hydroxy-3-methoxy-5-(all-trans-polyprenyl)benzoate + H(+) = a 2-methoxy-6-(all-trans-polyprenyl)phenol + CO2</text>
        <dbReference type="Rhea" id="RHEA:81179"/>
        <dbReference type="Rhea" id="RHEA-COMP:9551"/>
        <dbReference type="Rhea" id="RHEA-COMP:10931"/>
        <dbReference type="ChEBI" id="CHEBI:15378"/>
        <dbReference type="ChEBI" id="CHEBI:16526"/>
        <dbReference type="ChEBI" id="CHEBI:62731"/>
        <dbReference type="ChEBI" id="CHEBI:84443"/>
        <dbReference type="EC" id="4.1.1.130"/>
    </reaction>
</comment>
<feature type="binding site" evidence="6">
    <location>
        <position position="137"/>
    </location>
    <ligand>
        <name>Zn(2+)</name>
        <dbReference type="ChEBI" id="CHEBI:29105"/>
    </ligand>
</feature>